<sequence length="202" mass="21917">MAGAAPRWATYADLEAVPDPLVAEIVDGVLETHPRPRPLHSIASARLSGELDRPFSRGRGGPGGWIFMIEPELHLGPHVVVPDLAGWRLERLPVIPKTAFVETSPDWVCEILSPSTTRLDRGPKRRIYAEFAVGHLWLLDPANGVLEGFALVGDRWLLLGTVERGGEVVLPPFEAAPFPLDDLFPIEASPPDDPAAPPPAET</sequence>
<proteinExistence type="predicted"/>
<dbReference type="InterPro" id="IPR012296">
    <property type="entry name" value="Nuclease_put_TT1808"/>
</dbReference>
<dbReference type="PATRIC" id="fig|270351.6.peg.195"/>
<gene>
    <name evidence="2" type="ORF">VP06_14025</name>
</gene>
<dbReference type="RefSeq" id="WP_048464384.1">
    <property type="nucleotide sequence ID" value="NZ_LABX01000103.1"/>
</dbReference>
<evidence type="ECO:0000313" key="3">
    <source>
        <dbReference type="Proteomes" id="UP000035929"/>
    </source>
</evidence>
<feature type="domain" description="Putative restriction endonuclease" evidence="1">
    <location>
        <begin position="8"/>
        <end position="172"/>
    </location>
</feature>
<dbReference type="EMBL" id="LABX01000103">
    <property type="protein sequence ID" value="KMO34465.1"/>
    <property type="molecule type" value="Genomic_DNA"/>
</dbReference>
<dbReference type="Gene3D" id="3.90.1570.10">
    <property type="entry name" value="tt1808, chain A"/>
    <property type="match status" value="1"/>
</dbReference>
<organism evidence="2 3">
    <name type="scientific">Methylobacterium aquaticum</name>
    <dbReference type="NCBI Taxonomy" id="270351"/>
    <lineage>
        <taxon>Bacteria</taxon>
        <taxon>Pseudomonadati</taxon>
        <taxon>Pseudomonadota</taxon>
        <taxon>Alphaproteobacteria</taxon>
        <taxon>Hyphomicrobiales</taxon>
        <taxon>Methylobacteriaceae</taxon>
        <taxon>Methylobacterium</taxon>
    </lineage>
</organism>
<evidence type="ECO:0000313" key="2">
    <source>
        <dbReference type="EMBL" id="KMO34465.1"/>
    </source>
</evidence>
<protein>
    <recommendedName>
        <fullName evidence="1">Putative restriction endonuclease domain-containing protein</fullName>
    </recommendedName>
</protein>
<dbReference type="PANTHER" id="PTHR34107">
    <property type="entry name" value="SLL0198 PROTEIN-RELATED"/>
    <property type="match status" value="1"/>
</dbReference>
<dbReference type="Proteomes" id="UP000035929">
    <property type="component" value="Unassembled WGS sequence"/>
</dbReference>
<dbReference type="SUPFAM" id="SSF52980">
    <property type="entry name" value="Restriction endonuclease-like"/>
    <property type="match status" value="1"/>
</dbReference>
<dbReference type="InterPro" id="IPR008538">
    <property type="entry name" value="Uma2"/>
</dbReference>
<dbReference type="Pfam" id="PF05685">
    <property type="entry name" value="Uma2"/>
    <property type="match status" value="1"/>
</dbReference>
<dbReference type="OrthoDB" id="461333at2"/>
<comment type="caution">
    <text evidence="2">The sequence shown here is derived from an EMBL/GenBank/DDBJ whole genome shotgun (WGS) entry which is preliminary data.</text>
</comment>
<reference evidence="2 3" key="1">
    <citation type="submission" date="2015-03" db="EMBL/GenBank/DDBJ databases">
        <title>Genome sequencing of Methylobacterium aquaticum DSM16371 type strain.</title>
        <authorList>
            <person name="Chaudhry V."/>
            <person name="Patil P.B."/>
        </authorList>
    </citation>
    <scope>NUCLEOTIDE SEQUENCE [LARGE SCALE GENOMIC DNA]</scope>
    <source>
        <strain evidence="2 3">DSM 16371</strain>
    </source>
</reference>
<name>A0A0J6SGU5_9HYPH</name>
<dbReference type="CDD" id="cd06260">
    <property type="entry name" value="DUF820-like"/>
    <property type="match status" value="1"/>
</dbReference>
<accession>A0A0J6SGU5</accession>
<dbReference type="PANTHER" id="PTHR34107:SF4">
    <property type="entry name" value="SLL1222 PROTEIN"/>
    <property type="match status" value="1"/>
</dbReference>
<dbReference type="AlphaFoldDB" id="A0A0J6SGU5"/>
<dbReference type="InterPro" id="IPR011335">
    <property type="entry name" value="Restrct_endonuc-II-like"/>
</dbReference>
<evidence type="ECO:0000259" key="1">
    <source>
        <dbReference type="Pfam" id="PF05685"/>
    </source>
</evidence>